<evidence type="ECO:0000256" key="1">
    <source>
        <dbReference type="ARBA" id="ARBA00006738"/>
    </source>
</evidence>
<dbReference type="HAMAP" id="MF_00048">
    <property type="entry name" value="UPF0102"/>
    <property type="match status" value="1"/>
</dbReference>
<comment type="caution">
    <text evidence="3">The sequence shown here is derived from an EMBL/GenBank/DDBJ whole genome shotgun (WGS) entry which is preliminary data.</text>
</comment>
<dbReference type="OrthoDB" id="9802516at2"/>
<reference evidence="3 4" key="1">
    <citation type="submission" date="2018-05" db="EMBL/GenBank/DDBJ databases">
        <title>Genomic Encyclopedia of Archaeal and Bacterial Type Strains, Phase II (KMG-II): from individual species to whole genera.</title>
        <authorList>
            <person name="Goeker M."/>
        </authorList>
    </citation>
    <scope>NUCLEOTIDE SEQUENCE [LARGE SCALE GENOMIC DNA]</scope>
    <source>
        <strain evidence="3 4">DSM 22214</strain>
    </source>
</reference>
<dbReference type="InterPro" id="IPR003509">
    <property type="entry name" value="UPF0102_YraN-like"/>
</dbReference>
<dbReference type="GO" id="GO:0004519">
    <property type="term" value="F:endonuclease activity"/>
    <property type="evidence" value="ECO:0007669"/>
    <property type="project" value="UniProtKB-KW"/>
</dbReference>
<keyword evidence="4" id="KW-1185">Reference proteome</keyword>
<name>A0A316EF74_9BACT</name>
<dbReference type="InterPro" id="IPR011335">
    <property type="entry name" value="Restrct_endonuc-II-like"/>
</dbReference>
<keyword evidence="3" id="KW-0540">Nuclease</keyword>
<protein>
    <recommendedName>
        <fullName evidence="2">UPF0102 protein LV89_00445</fullName>
    </recommendedName>
</protein>
<dbReference type="CDD" id="cd20736">
    <property type="entry name" value="PoNe_Nuclease"/>
    <property type="match status" value="1"/>
</dbReference>
<proteinExistence type="inferred from homology"/>
<dbReference type="Gene3D" id="3.40.1350.10">
    <property type="match status" value="1"/>
</dbReference>
<dbReference type="PANTHER" id="PTHR34039:SF1">
    <property type="entry name" value="UPF0102 PROTEIN YRAN"/>
    <property type="match status" value="1"/>
</dbReference>
<dbReference type="GO" id="GO:0003676">
    <property type="term" value="F:nucleic acid binding"/>
    <property type="evidence" value="ECO:0007669"/>
    <property type="project" value="InterPro"/>
</dbReference>
<sequence length="118" mass="13703">MAKHLETGKNGEDLATLFLEQKGYEILARNYRYGRAEIDIIVKKDIFLIFVEVKSLTNTKFGNPEINVTKNKVKLVTKAAGNFVYSTNWQQQIRFDIISVVFKPNQEPEIIHFEDAFY</sequence>
<organism evidence="3 4">
    <name type="scientific">Arcicella aurantiaca</name>
    <dbReference type="NCBI Taxonomy" id="591202"/>
    <lineage>
        <taxon>Bacteria</taxon>
        <taxon>Pseudomonadati</taxon>
        <taxon>Bacteroidota</taxon>
        <taxon>Cytophagia</taxon>
        <taxon>Cytophagales</taxon>
        <taxon>Flectobacillaceae</taxon>
        <taxon>Arcicella</taxon>
    </lineage>
</organism>
<keyword evidence="3" id="KW-0255">Endonuclease</keyword>
<dbReference type="PANTHER" id="PTHR34039">
    <property type="entry name" value="UPF0102 PROTEIN YRAN"/>
    <property type="match status" value="1"/>
</dbReference>
<evidence type="ECO:0000256" key="2">
    <source>
        <dbReference type="HAMAP-Rule" id="MF_00048"/>
    </source>
</evidence>
<evidence type="ECO:0000313" key="4">
    <source>
        <dbReference type="Proteomes" id="UP000245489"/>
    </source>
</evidence>
<dbReference type="EMBL" id="QGGO01000002">
    <property type="protein sequence ID" value="PWK28892.1"/>
    <property type="molecule type" value="Genomic_DNA"/>
</dbReference>
<dbReference type="AlphaFoldDB" id="A0A316EF74"/>
<comment type="similarity">
    <text evidence="1 2">Belongs to the UPF0102 family.</text>
</comment>
<dbReference type="SUPFAM" id="SSF52980">
    <property type="entry name" value="Restriction endonuclease-like"/>
    <property type="match status" value="1"/>
</dbReference>
<dbReference type="Proteomes" id="UP000245489">
    <property type="component" value="Unassembled WGS sequence"/>
</dbReference>
<accession>A0A316EF74</accession>
<gene>
    <name evidence="3" type="ORF">LV89_00445</name>
</gene>
<dbReference type="RefSeq" id="WP_109741416.1">
    <property type="nucleotide sequence ID" value="NZ_QGGO01000002.1"/>
</dbReference>
<keyword evidence="3" id="KW-0378">Hydrolase</keyword>
<dbReference type="Pfam" id="PF02021">
    <property type="entry name" value="UPF0102"/>
    <property type="match status" value="1"/>
</dbReference>
<evidence type="ECO:0000313" key="3">
    <source>
        <dbReference type="EMBL" id="PWK28892.1"/>
    </source>
</evidence>
<dbReference type="InterPro" id="IPR011856">
    <property type="entry name" value="tRNA_endonuc-like_dom_sf"/>
</dbReference>